<keyword evidence="1" id="KW-0813">Transport</keyword>
<dbReference type="PANTHER" id="PTHR30570:SF1">
    <property type="entry name" value="PHOSPHATE-BINDING PROTEIN PSTS"/>
    <property type="match status" value="1"/>
</dbReference>
<dbReference type="CDD" id="cd13653">
    <property type="entry name" value="PBP2_phosphate_like_1"/>
    <property type="match status" value="1"/>
</dbReference>
<evidence type="ECO:0000313" key="4">
    <source>
        <dbReference type="EMBL" id="WEU41113.1"/>
    </source>
</evidence>
<dbReference type="InterPro" id="IPR024370">
    <property type="entry name" value="PBP_domain"/>
</dbReference>
<evidence type="ECO:0000259" key="3">
    <source>
        <dbReference type="Pfam" id="PF12849"/>
    </source>
</evidence>
<gene>
    <name evidence="4" type="ORF">OdinLCB4_001525</name>
</gene>
<dbReference type="InterPro" id="IPR011862">
    <property type="entry name" value="Phos-bd"/>
</dbReference>
<evidence type="ECO:0000313" key="5">
    <source>
        <dbReference type="Proteomes" id="UP000186851"/>
    </source>
</evidence>
<reference evidence="4" key="2">
    <citation type="journal article" date="2022" name="Nat. Microbiol.">
        <title>A closed Candidatus Odinarchaeum chromosome exposes Asgard archaeal viruses.</title>
        <authorList>
            <person name="Tamarit D."/>
            <person name="Caceres E.F."/>
            <person name="Krupovic M."/>
            <person name="Nijland R."/>
            <person name="Eme L."/>
            <person name="Robinson N.P."/>
            <person name="Ettema T.J.G."/>
        </authorList>
    </citation>
    <scope>NUCLEOTIDE SEQUENCE</scope>
    <source>
        <strain evidence="4">LCB_4</strain>
    </source>
</reference>
<evidence type="ECO:0000256" key="2">
    <source>
        <dbReference type="ARBA" id="ARBA00022729"/>
    </source>
</evidence>
<dbReference type="EMBL" id="CP091871">
    <property type="protein sequence ID" value="WEU41113.1"/>
    <property type="molecule type" value="Genomic_DNA"/>
</dbReference>
<dbReference type="AlphaFoldDB" id="A0AAF0D3U5"/>
<dbReference type="Pfam" id="PF12849">
    <property type="entry name" value="PBP_like_2"/>
    <property type="match status" value="1"/>
</dbReference>
<dbReference type="NCBIfam" id="TIGR02136">
    <property type="entry name" value="ptsS_2"/>
    <property type="match status" value="1"/>
</dbReference>
<dbReference type="Proteomes" id="UP000186851">
    <property type="component" value="Chromosome"/>
</dbReference>
<dbReference type="GO" id="GO:0042301">
    <property type="term" value="F:phosphate ion binding"/>
    <property type="evidence" value="ECO:0007669"/>
    <property type="project" value="InterPro"/>
</dbReference>
<dbReference type="SUPFAM" id="SSF53850">
    <property type="entry name" value="Periplasmic binding protein-like II"/>
    <property type="match status" value="1"/>
</dbReference>
<feature type="domain" description="PBP" evidence="3">
    <location>
        <begin position="48"/>
        <end position="290"/>
    </location>
</feature>
<protein>
    <submittedName>
        <fullName evidence="4">Phosphate ABC transporter substrate-binding protein</fullName>
    </submittedName>
</protein>
<dbReference type="InterPro" id="IPR050811">
    <property type="entry name" value="Phosphate_ABC_transporter"/>
</dbReference>
<dbReference type="Gene3D" id="3.40.190.10">
    <property type="entry name" value="Periplasmic binding protein-like II"/>
    <property type="match status" value="2"/>
</dbReference>
<proteinExistence type="predicted"/>
<keyword evidence="2" id="KW-0732">Signal</keyword>
<accession>A0AAF0D3U5</accession>
<name>A0AAF0D3U5_ODILC</name>
<organism evidence="4 5">
    <name type="scientific">Odinarchaeota yellowstonii (strain LCB_4)</name>
    <dbReference type="NCBI Taxonomy" id="1841599"/>
    <lineage>
        <taxon>Archaea</taxon>
        <taxon>Promethearchaeati</taxon>
        <taxon>Candidatus Odinarchaeota</taxon>
        <taxon>Candidatus Odinarchaeia</taxon>
        <taxon>Candidatus Odinarchaeales</taxon>
        <taxon>Candidatus Odinarchaeaceae</taxon>
        <taxon>Candidatus Odinarchaeum</taxon>
    </lineage>
</organism>
<reference evidence="4" key="1">
    <citation type="journal article" date="2017" name="Nature">
        <title>Asgard archaea illuminate the origin of eukaryotic cellular complexity.</title>
        <authorList>
            <person name="Zaremba-Niedzwiedzka K."/>
            <person name="Caceres E.F."/>
            <person name="Saw J.H."/>
            <person name="Backstrom D."/>
            <person name="Juzokaite L."/>
            <person name="Vancaester E."/>
            <person name="Seitz K.W."/>
            <person name="Anantharaman K."/>
            <person name="Starnawski P."/>
            <person name="Kjeldsen K.U."/>
            <person name="Scott M.B."/>
            <person name="Nunoura T."/>
            <person name="Banfield J.F."/>
            <person name="Schramm A."/>
            <person name="Baker B.J."/>
            <person name="Spang A."/>
            <person name="Ettema T.J.G."/>
        </authorList>
    </citation>
    <scope>NUCLEOTIDE SEQUENCE</scope>
    <source>
        <strain evidence="4">LCB_4</strain>
    </source>
</reference>
<sequence length="308" mass="32705">MMPSEQIGYGKAFLILALVIGVGVGAGTVYGVTTLLAPAQDQNVNTFSTTINIKGSDTLLELMRAWGENYTAQNPGVTLTVAGGGSGTGIAALINKQIDIATASRPAKASEIADAAAVGVTLVQHKVVIDGIAIITNPAKPISNITFDLLRGIYNGTITDWSQVNSSYSGLIKPYGRQSTSGTYAYFQEHVMKNDDYAPSVQQLAGNSDIIYAVAHDANGIGYVGAAYAEAASGIHIVAVNDPNDPVSYYLPTIDNIRTFTYPIARFLYLYTDGYPTGYIQAFIAWCQSPQGQAIALQKGYVPLYELP</sequence>
<dbReference type="PANTHER" id="PTHR30570">
    <property type="entry name" value="PERIPLASMIC PHOSPHATE BINDING COMPONENT OF PHOSPHATE ABC TRANSPORTER"/>
    <property type="match status" value="1"/>
</dbReference>
<dbReference type="KEGG" id="oyw:OdinLCB4_001525"/>
<evidence type="ECO:0000256" key="1">
    <source>
        <dbReference type="ARBA" id="ARBA00022448"/>
    </source>
</evidence>